<organism evidence="2 3">
    <name type="scientific">Halonotius pteroides</name>
    <dbReference type="NCBI Taxonomy" id="268735"/>
    <lineage>
        <taxon>Archaea</taxon>
        <taxon>Methanobacteriati</taxon>
        <taxon>Methanobacteriota</taxon>
        <taxon>Stenosarchaea group</taxon>
        <taxon>Halobacteria</taxon>
        <taxon>Halobacteriales</taxon>
        <taxon>Haloferacaceae</taxon>
        <taxon>Halonotius</taxon>
    </lineage>
</organism>
<keyword evidence="3" id="KW-1185">Reference proteome</keyword>
<dbReference type="EMBL" id="QMDW01000015">
    <property type="protein sequence ID" value="RJX48842.1"/>
    <property type="molecule type" value="Genomic_DNA"/>
</dbReference>
<evidence type="ECO:0000313" key="3">
    <source>
        <dbReference type="Proteomes" id="UP000281564"/>
    </source>
</evidence>
<gene>
    <name evidence="2" type="ORF">DP106_10665</name>
</gene>
<proteinExistence type="predicted"/>
<evidence type="ECO:0008006" key="4">
    <source>
        <dbReference type="Google" id="ProtNLM"/>
    </source>
</evidence>
<dbReference type="RefSeq" id="WP_120085219.1">
    <property type="nucleotide sequence ID" value="NZ_QMDW01000015.1"/>
</dbReference>
<dbReference type="OrthoDB" id="9187at2157"/>
<dbReference type="Pfam" id="PF02697">
    <property type="entry name" value="VAPB_antitox"/>
    <property type="match status" value="1"/>
</dbReference>
<dbReference type="AlphaFoldDB" id="A0A3A6Q9P5"/>
<dbReference type="InterPro" id="IPR003847">
    <property type="entry name" value="Put_antitoxin"/>
</dbReference>
<accession>A0A3A6Q9P5</accession>
<protein>
    <recommendedName>
        <fullName evidence="4">Antitoxin</fullName>
    </recommendedName>
</protein>
<name>A0A3A6Q9P5_9EURY</name>
<evidence type="ECO:0000256" key="1">
    <source>
        <dbReference type="ARBA" id="ARBA00022649"/>
    </source>
</evidence>
<dbReference type="Proteomes" id="UP000281564">
    <property type="component" value="Unassembled WGS sequence"/>
</dbReference>
<evidence type="ECO:0000313" key="2">
    <source>
        <dbReference type="EMBL" id="RJX48842.1"/>
    </source>
</evidence>
<sequence>MGSKNIGIKKDVYERLKAHKRGDESFSETLDRLIHERESDWRTNAGFLSQHEADDLEAAVEQGFVDLNVAFDEDGTRIDERLSEEP</sequence>
<comment type="caution">
    <text evidence="2">The sequence shown here is derived from an EMBL/GenBank/DDBJ whole genome shotgun (WGS) entry which is preliminary data.</text>
</comment>
<keyword evidence="1" id="KW-1277">Toxin-antitoxin system</keyword>
<reference evidence="2 3" key="1">
    <citation type="submission" date="2018-06" db="EMBL/GenBank/DDBJ databases">
        <title>Halonotius sp. F13-13 a new haloarchaeeon isolated from a solar saltern from Isla Cristina, Huelva, Spain.</title>
        <authorList>
            <person name="Duran-Viseras A."/>
            <person name="Sanchez-Porro C."/>
            <person name="Ventosa A."/>
        </authorList>
    </citation>
    <scope>NUCLEOTIDE SEQUENCE [LARGE SCALE GENOMIC DNA]</scope>
    <source>
        <strain evidence="2 3">CECT 7525</strain>
    </source>
</reference>